<feature type="compositionally biased region" description="Basic and acidic residues" evidence="1">
    <location>
        <begin position="122"/>
        <end position="149"/>
    </location>
</feature>
<protein>
    <recommendedName>
        <fullName evidence="2">DH domain-containing protein</fullName>
    </recommendedName>
</protein>
<dbReference type="InterPro" id="IPR000219">
    <property type="entry name" value="DH_dom"/>
</dbReference>
<dbReference type="InterPro" id="IPR035899">
    <property type="entry name" value="DBL_dom_sf"/>
</dbReference>
<dbReference type="Pfam" id="PF00621">
    <property type="entry name" value="RhoGEF"/>
    <property type="match status" value="1"/>
</dbReference>
<dbReference type="Gene3D" id="1.20.900.10">
    <property type="entry name" value="Dbl homology (DH) domain"/>
    <property type="match status" value="1"/>
</dbReference>
<dbReference type="GO" id="GO:0005085">
    <property type="term" value="F:guanyl-nucleotide exchange factor activity"/>
    <property type="evidence" value="ECO:0007669"/>
    <property type="project" value="InterPro"/>
</dbReference>
<comment type="caution">
    <text evidence="3">The sequence shown here is derived from an EMBL/GenBank/DDBJ whole genome shotgun (WGS) entry which is preliminary data.</text>
</comment>
<evidence type="ECO:0000259" key="2">
    <source>
        <dbReference type="PROSITE" id="PS50010"/>
    </source>
</evidence>
<evidence type="ECO:0000313" key="3">
    <source>
        <dbReference type="EMBL" id="KAJ3199108.1"/>
    </source>
</evidence>
<feature type="compositionally biased region" description="Basic and acidic residues" evidence="1">
    <location>
        <begin position="1"/>
        <end position="19"/>
    </location>
</feature>
<dbReference type="PROSITE" id="PS50010">
    <property type="entry name" value="DH_2"/>
    <property type="match status" value="1"/>
</dbReference>
<feature type="domain" description="DH" evidence="2">
    <location>
        <begin position="213"/>
        <end position="310"/>
    </location>
</feature>
<dbReference type="Proteomes" id="UP001211065">
    <property type="component" value="Unassembled WGS sequence"/>
</dbReference>
<feature type="non-terminal residue" evidence="3">
    <location>
        <position position="1"/>
    </location>
</feature>
<feature type="region of interest" description="Disordered" evidence="1">
    <location>
        <begin position="122"/>
        <end position="153"/>
    </location>
</feature>
<dbReference type="SUPFAM" id="SSF48065">
    <property type="entry name" value="DBL homology domain (DH-domain)"/>
    <property type="match status" value="1"/>
</dbReference>
<reference evidence="3" key="1">
    <citation type="submission" date="2020-05" db="EMBL/GenBank/DDBJ databases">
        <title>Phylogenomic resolution of chytrid fungi.</title>
        <authorList>
            <person name="Stajich J.E."/>
            <person name="Amses K."/>
            <person name="Simmons R."/>
            <person name="Seto K."/>
            <person name="Myers J."/>
            <person name="Bonds A."/>
            <person name="Quandt C.A."/>
            <person name="Barry K."/>
            <person name="Liu P."/>
            <person name="Grigoriev I."/>
            <person name="Longcore J.E."/>
            <person name="James T.Y."/>
        </authorList>
    </citation>
    <scope>NUCLEOTIDE SEQUENCE</scope>
    <source>
        <strain evidence="3">JEL0476</strain>
    </source>
</reference>
<accession>A0AAD5TSP7</accession>
<organism evidence="3 4">
    <name type="scientific">Clydaea vesicula</name>
    <dbReference type="NCBI Taxonomy" id="447962"/>
    <lineage>
        <taxon>Eukaryota</taxon>
        <taxon>Fungi</taxon>
        <taxon>Fungi incertae sedis</taxon>
        <taxon>Chytridiomycota</taxon>
        <taxon>Chytridiomycota incertae sedis</taxon>
        <taxon>Chytridiomycetes</taxon>
        <taxon>Lobulomycetales</taxon>
        <taxon>Lobulomycetaceae</taxon>
        <taxon>Clydaea</taxon>
    </lineage>
</organism>
<evidence type="ECO:0000256" key="1">
    <source>
        <dbReference type="SAM" id="MobiDB-lite"/>
    </source>
</evidence>
<feature type="region of interest" description="Disordered" evidence="1">
    <location>
        <begin position="1"/>
        <end position="58"/>
    </location>
</feature>
<evidence type="ECO:0000313" key="4">
    <source>
        <dbReference type="Proteomes" id="UP001211065"/>
    </source>
</evidence>
<name>A0AAD5TSP7_9FUNG</name>
<proteinExistence type="predicted"/>
<gene>
    <name evidence="3" type="ORF">HK099_003304</name>
</gene>
<sequence length="310" mass="35236">ITGLKKELQKPLEVHKKEPSAAAKVSVRPEMARLNIHETYGKNKSRRTANKSQPSKPLYDSCVLPIVSNISSPVNTNISSISEIRSKFEKNNNTPSLPVTKKSVSEITEKLEKSINNAKTELKPKIEFNSRSAEREKKPPVPERTKRPSSDLPVTTLKDSTASLVTFIENKSNTNSSTSLLALNTENFVFTEAFTEIFSKALDLKNLTPSRKSLLHFFNSLFETEIKFLNSLELLIEIILNPLMNDVKLKNLLLKTEKVELIFKNLLKIHQCSMRLLQNFKSEFLLFETEVLLEKGCIFFLENLVKKKKS</sequence>
<keyword evidence="4" id="KW-1185">Reference proteome</keyword>
<dbReference type="EMBL" id="JADGJW010002187">
    <property type="protein sequence ID" value="KAJ3199108.1"/>
    <property type="molecule type" value="Genomic_DNA"/>
</dbReference>
<dbReference type="AlphaFoldDB" id="A0AAD5TSP7"/>